<dbReference type="Proteomes" id="UP000270291">
    <property type="component" value="Unassembled WGS sequence"/>
</dbReference>
<feature type="domain" description="DUF4394" evidence="2">
    <location>
        <begin position="58"/>
        <end position="279"/>
    </location>
</feature>
<dbReference type="InterPro" id="IPR025507">
    <property type="entry name" value="DUF4394"/>
</dbReference>
<keyword evidence="1" id="KW-0732">Signal</keyword>
<sequence>MKTPILPTFNRRLMGLTLGISLLAAPAAFAQTTTVYGLAQGGTTLVALPSNGTGTPAFLPISGIAGGQTLVGLDSRPATGQLFALGYNGAGTAQLYSINAANGAATAVGSTVALALGASTERIGFDFNPTVDRIRVTSSNLANFRLNPNNGALAATDTNLNGAPGAVIDAVAYTNSFIGAATTVLYDVDVANSQLYIQTNPNGGVLGSPVPITRNSMPLLTGTEVTDLDIYTDPASGTQQAVLSVISGTSTTFYNLDLITGNASLLVNGTPGVLVSDIAFGIDRTAPAVSGQLLYAVSTNANLLSFYSGTPGFINSAVAITGITAGQTLVGTDFRPNTGELFGMGYNPANGEARLYVINLSTAVATPVGPGPVTLDLGNSAEAVNGVGFDFNPTVDRIRVTGLNARNYRLNPNNGAIAAPDGNLNFVSGATGTPTIGSVAYTNSFPGSTSTVLYDVDDVRNQLFIQSNPNAGQLTSASGTTLLPGTGGVSDLDFYYDAAAQLNRGFLVSNAESNTTTATFSSLYALDVTAGTTTAVGRIGLGIPVRDVAAVLNGANASAALTGQLLYGVAGGNLVSFDSGNPGVIRTAVNITGLAATQVLVGTDFRPATGELFALGYDAANQQGQLYTLNLSTGALTAVGNAGSLPLGTTASAIGFDFNPTVDRIRITSATNQANLRMNPADGTYLTDTALTNPSGTPAMSGAAYTNNDNNANTGTTLYGYDQVRNQLLRSTNANAGTYVDQGSTGLTVNPGVDFDVFSDLSNPSAPVNSAFLVASPTGSTADNLYTVDLTSGSATLVGRIGNGSNLTGLAAFLTPAPVIAAGLTWTGAVSTDWGVPGNWSPAQVPTATDNVTIPNVANDPVVGFSFANNVTLLSGAQLTFGQSSFLQINGDFTNNGGTTTGTGFGEIRFVSSSATQRVSGTTSVFNILTTNNSTLQLDAPVQVQRSLNVTGAVVSNGNLTLLSTADRTAQVLNTGSNVIFGNVTVQRYIDPSLNAGAGYRHFSAPVSNTTVADLTTTNFTPVVNPAYNSAPNPGAVTPFPTVFGYDETRVNTSGNPAPQDFDKGFFSPNALSDGMTVGRGYTVNIPASQTVDFVGILNNGTINVGGLSRGIQAESGWQLLGNPYPSPIDWDLVGRTNVDNAVYVSRSSGQYSGSYSSYVNGVGNNGGTNVIGLGQGFFTRVSTPGTTNGQVAFTNAARLLTVDSPVFQRTQETRPLAQLELRAAAGGPGDQTTVYFENGATAAFDVAFDAAKLQTATATLASQAGNEKLAINGLPALGTTEVAVPLLVTAPTAGTYTLRAAQLLNLPAGMLVYLRDAQTGAVVDLAAQASYSFALTLGAGTGRFSLLFTQQRVLANAPAALSRQVDVFPNPARDVASVSLTAAFTRQAVEASVVNSLGQVVRHMVLPAGNEVRTLPLTGVTPGVYMVRLQTSQGTINKRLVIE</sequence>
<comment type="caution">
    <text evidence="4">The sequence shown here is derived from an EMBL/GenBank/DDBJ whole genome shotgun (WGS) entry which is preliminary data.</text>
</comment>
<feature type="domain" description="DUF4394" evidence="2">
    <location>
        <begin position="573"/>
        <end position="811"/>
    </location>
</feature>
<organism evidence="4 5">
    <name type="scientific">Hymenobacter perfusus</name>
    <dbReference type="NCBI Taxonomy" id="1236770"/>
    <lineage>
        <taxon>Bacteria</taxon>
        <taxon>Pseudomonadati</taxon>
        <taxon>Bacteroidota</taxon>
        <taxon>Cytophagia</taxon>
        <taxon>Cytophagales</taxon>
        <taxon>Hymenobacteraceae</taxon>
        <taxon>Hymenobacter</taxon>
    </lineage>
</organism>
<evidence type="ECO:0000256" key="1">
    <source>
        <dbReference type="SAM" id="SignalP"/>
    </source>
</evidence>
<feature type="chain" id="PRO_5018770659" evidence="1">
    <location>
        <begin position="31"/>
        <end position="1444"/>
    </location>
</feature>
<keyword evidence="5" id="KW-1185">Reference proteome</keyword>
<dbReference type="Pfam" id="PF14339">
    <property type="entry name" value="DUF4394"/>
    <property type="match status" value="3"/>
</dbReference>
<evidence type="ECO:0000259" key="3">
    <source>
        <dbReference type="Pfam" id="PF18962"/>
    </source>
</evidence>
<dbReference type="RefSeq" id="WP_125437705.1">
    <property type="nucleotide sequence ID" value="NZ_RWIU01000003.1"/>
</dbReference>
<gene>
    <name evidence="4" type="ORF">EI293_11410</name>
</gene>
<feature type="domain" description="DUF4394" evidence="2">
    <location>
        <begin position="302"/>
        <end position="549"/>
    </location>
</feature>
<dbReference type="EMBL" id="RWIU01000003">
    <property type="protein sequence ID" value="RSK43494.1"/>
    <property type="molecule type" value="Genomic_DNA"/>
</dbReference>
<feature type="signal peptide" evidence="1">
    <location>
        <begin position="1"/>
        <end position="30"/>
    </location>
</feature>
<evidence type="ECO:0000259" key="2">
    <source>
        <dbReference type="Pfam" id="PF14339"/>
    </source>
</evidence>
<name>A0A3R9MXZ8_9BACT</name>
<dbReference type="NCBIfam" id="TIGR04183">
    <property type="entry name" value="Por_Secre_tail"/>
    <property type="match status" value="1"/>
</dbReference>
<dbReference type="InterPro" id="IPR026444">
    <property type="entry name" value="Secre_tail"/>
</dbReference>
<evidence type="ECO:0000313" key="4">
    <source>
        <dbReference type="EMBL" id="RSK43494.1"/>
    </source>
</evidence>
<accession>A0A3R9MXZ8</accession>
<evidence type="ECO:0000313" key="5">
    <source>
        <dbReference type="Proteomes" id="UP000270291"/>
    </source>
</evidence>
<reference evidence="4 5" key="1">
    <citation type="submission" date="2018-12" db="EMBL/GenBank/DDBJ databases">
        <authorList>
            <person name="Feng G."/>
            <person name="Zhu H."/>
        </authorList>
    </citation>
    <scope>NUCLEOTIDE SEQUENCE [LARGE SCALE GENOMIC DNA]</scope>
    <source>
        <strain evidence="4 5">LMG 26000</strain>
    </source>
</reference>
<feature type="domain" description="Secretion system C-terminal sorting" evidence="3">
    <location>
        <begin position="1368"/>
        <end position="1443"/>
    </location>
</feature>
<dbReference type="Pfam" id="PF18962">
    <property type="entry name" value="Por_Secre_tail"/>
    <property type="match status" value="1"/>
</dbReference>
<dbReference type="OrthoDB" id="531718at2"/>
<proteinExistence type="predicted"/>
<protein>
    <submittedName>
        <fullName evidence="4">DUF4394 domain-containing protein</fullName>
    </submittedName>
</protein>